<protein>
    <submittedName>
        <fullName evidence="1">HTH_ARSR domain containing protein</fullName>
    </submittedName>
</protein>
<dbReference type="InterPro" id="IPR036388">
    <property type="entry name" value="WH-like_DNA-bd_sf"/>
</dbReference>
<gene>
    <name evidence="1" type="ORF">UFOVP417_12</name>
</gene>
<dbReference type="InterPro" id="IPR036390">
    <property type="entry name" value="WH_DNA-bd_sf"/>
</dbReference>
<dbReference type="EMBL" id="LR796393">
    <property type="protein sequence ID" value="CAB4141438.1"/>
    <property type="molecule type" value="Genomic_DNA"/>
</dbReference>
<dbReference type="CDD" id="cd00090">
    <property type="entry name" value="HTH_ARSR"/>
    <property type="match status" value="1"/>
</dbReference>
<evidence type="ECO:0000313" key="1">
    <source>
        <dbReference type="EMBL" id="CAB4141438.1"/>
    </source>
</evidence>
<reference evidence="1" key="1">
    <citation type="submission" date="2020-04" db="EMBL/GenBank/DDBJ databases">
        <authorList>
            <person name="Chiriac C."/>
            <person name="Salcher M."/>
            <person name="Ghai R."/>
            <person name="Kavagutti S V."/>
        </authorList>
    </citation>
    <scope>NUCLEOTIDE SEQUENCE</scope>
</reference>
<dbReference type="InterPro" id="IPR011991">
    <property type="entry name" value="ArsR-like_HTH"/>
</dbReference>
<organism evidence="1">
    <name type="scientific">uncultured Caudovirales phage</name>
    <dbReference type="NCBI Taxonomy" id="2100421"/>
    <lineage>
        <taxon>Viruses</taxon>
        <taxon>Duplodnaviria</taxon>
        <taxon>Heunggongvirae</taxon>
        <taxon>Uroviricota</taxon>
        <taxon>Caudoviricetes</taxon>
        <taxon>Peduoviridae</taxon>
        <taxon>Maltschvirus</taxon>
        <taxon>Maltschvirus maltsch</taxon>
    </lineage>
</organism>
<dbReference type="Gene3D" id="1.10.10.10">
    <property type="entry name" value="Winged helix-like DNA-binding domain superfamily/Winged helix DNA-binding domain"/>
    <property type="match status" value="1"/>
</dbReference>
<accession>A0A6J5M454</accession>
<sequence>MSALPEVIPFTLPKKPRIKEQEPLPDQRKVAVIPIRACTDPQLTHGMIRALLLICSYANRSGITWVSQHRLAEQMGITQQAISKHLVKLTKAGYLEVMKRPIPGQKHTTWRVIFDPSIKAEDAISLTSSIEDTRPPYMKQEQTMHSQAPDPAGQARIASLIAKALKSPTTKKERTMPKTGETVTTKKMKEEIAQAKAKRSKGTHAQPPEVVCVAQPFEPHGTTSRGCTELREHSIKESIYKDSFKDLKTVLHNSEVDELIAHGLTIEQIADSLDTLLPLYAAEGIKPTSAVLVEGIRQLQADAR</sequence>
<name>A0A6J5M454_9CAUD</name>
<dbReference type="SUPFAM" id="SSF46785">
    <property type="entry name" value="Winged helix' DNA-binding domain"/>
    <property type="match status" value="1"/>
</dbReference>
<proteinExistence type="predicted"/>
<dbReference type="Pfam" id="PF13730">
    <property type="entry name" value="HTH_36"/>
    <property type="match status" value="1"/>
</dbReference>